<dbReference type="Proteomes" id="UP000179243">
    <property type="component" value="Unassembled WGS sequence"/>
</dbReference>
<dbReference type="Pfam" id="PF01546">
    <property type="entry name" value="Peptidase_M20"/>
    <property type="match status" value="1"/>
</dbReference>
<dbReference type="AlphaFoldDB" id="A0A1F7FLA9"/>
<evidence type="ECO:0000313" key="4">
    <source>
        <dbReference type="EMBL" id="OGK07247.1"/>
    </source>
</evidence>
<organism evidence="4 5">
    <name type="scientific">Candidatus Raymondbacteria bacterium RIFOXYD12_FULL_49_13</name>
    <dbReference type="NCBI Taxonomy" id="1817890"/>
    <lineage>
        <taxon>Bacteria</taxon>
        <taxon>Raymondiibacteriota</taxon>
    </lineage>
</organism>
<evidence type="ECO:0000256" key="2">
    <source>
        <dbReference type="ARBA" id="ARBA00022801"/>
    </source>
</evidence>
<sequence length="355" mass="39439">MKTTDLIKQMVRIPSVSSDKNRVNECAAFITRYLRKKRLHVAMERTNGYTVVFASNTGSRQCDILFNAHIDVVPGERTQFAVRETRGKLTGRGVLDCKGHVAVVMNLLARARASVSVGAIFTCDEEIGGLTTKYMVGKGYGGKLVIVLDGNMDRVTIAQKGILSLKLIARGMACHSSAPWRGQNAIDNLITGYLKVKKLFPMVNEKRSWRNTLAATIVSGGSVANQVPDRAEMVLNARFTEKTRPQELLRKIRAVSGLRVQRIMVSPFFYVQENNPLVRHFLSSMKQRLNPGIRIGRMNGATDARHFSGAAKAIVITGLKGGGAHSDHEWLLIRSVDRLENALYEFITSDWNNRP</sequence>
<comment type="caution">
    <text evidence="4">The sequence shown here is derived from an EMBL/GenBank/DDBJ whole genome shotgun (WGS) entry which is preliminary data.</text>
</comment>
<dbReference type="GO" id="GO:0046872">
    <property type="term" value="F:metal ion binding"/>
    <property type="evidence" value="ECO:0007669"/>
    <property type="project" value="UniProtKB-KW"/>
</dbReference>
<dbReference type="Gene3D" id="3.40.630.10">
    <property type="entry name" value="Zn peptidases"/>
    <property type="match status" value="1"/>
</dbReference>
<proteinExistence type="predicted"/>
<dbReference type="Gene3D" id="3.30.70.360">
    <property type="match status" value="1"/>
</dbReference>
<dbReference type="SUPFAM" id="SSF53187">
    <property type="entry name" value="Zn-dependent exopeptidases"/>
    <property type="match status" value="1"/>
</dbReference>
<reference evidence="4 5" key="1">
    <citation type="journal article" date="2016" name="Nat. Commun.">
        <title>Thousands of microbial genomes shed light on interconnected biogeochemical processes in an aquifer system.</title>
        <authorList>
            <person name="Anantharaman K."/>
            <person name="Brown C.T."/>
            <person name="Hug L.A."/>
            <person name="Sharon I."/>
            <person name="Castelle C.J."/>
            <person name="Probst A.J."/>
            <person name="Thomas B.C."/>
            <person name="Singh A."/>
            <person name="Wilkins M.J."/>
            <person name="Karaoz U."/>
            <person name="Brodie E.L."/>
            <person name="Williams K.H."/>
            <person name="Hubbard S.S."/>
            <person name="Banfield J.F."/>
        </authorList>
    </citation>
    <scope>NUCLEOTIDE SEQUENCE [LARGE SCALE GENOMIC DNA]</scope>
</reference>
<dbReference type="InterPro" id="IPR050072">
    <property type="entry name" value="Peptidase_M20A"/>
</dbReference>
<evidence type="ECO:0000256" key="1">
    <source>
        <dbReference type="ARBA" id="ARBA00022723"/>
    </source>
</evidence>
<gene>
    <name evidence="4" type="ORF">A2519_14055</name>
</gene>
<dbReference type="GO" id="GO:0016787">
    <property type="term" value="F:hydrolase activity"/>
    <property type="evidence" value="ECO:0007669"/>
    <property type="project" value="UniProtKB-KW"/>
</dbReference>
<dbReference type="InterPro" id="IPR036264">
    <property type="entry name" value="Bact_exopeptidase_dim_dom"/>
</dbReference>
<name>A0A1F7FLA9_UNCRA</name>
<dbReference type="InterPro" id="IPR011650">
    <property type="entry name" value="Peptidase_M20_dimer"/>
</dbReference>
<dbReference type="InterPro" id="IPR002933">
    <property type="entry name" value="Peptidase_M20"/>
</dbReference>
<dbReference type="SUPFAM" id="SSF55031">
    <property type="entry name" value="Bacterial exopeptidase dimerisation domain"/>
    <property type="match status" value="1"/>
</dbReference>
<keyword evidence="2" id="KW-0378">Hydrolase</keyword>
<evidence type="ECO:0000313" key="5">
    <source>
        <dbReference type="Proteomes" id="UP000179243"/>
    </source>
</evidence>
<accession>A0A1F7FLA9</accession>
<dbReference type="PANTHER" id="PTHR43808">
    <property type="entry name" value="ACETYLORNITHINE DEACETYLASE"/>
    <property type="match status" value="1"/>
</dbReference>
<protein>
    <recommendedName>
        <fullName evidence="3">Peptidase M20 dimerisation domain-containing protein</fullName>
    </recommendedName>
</protein>
<dbReference type="EMBL" id="MFYX01000011">
    <property type="protein sequence ID" value="OGK07247.1"/>
    <property type="molecule type" value="Genomic_DNA"/>
</dbReference>
<feature type="domain" description="Peptidase M20 dimerisation" evidence="3">
    <location>
        <begin position="157"/>
        <end position="255"/>
    </location>
</feature>
<evidence type="ECO:0000259" key="3">
    <source>
        <dbReference type="Pfam" id="PF07687"/>
    </source>
</evidence>
<keyword evidence="1" id="KW-0479">Metal-binding</keyword>
<dbReference type="Pfam" id="PF07687">
    <property type="entry name" value="M20_dimer"/>
    <property type="match status" value="1"/>
</dbReference>